<evidence type="ECO:0000256" key="2">
    <source>
        <dbReference type="ARBA" id="ARBA00022490"/>
    </source>
</evidence>
<evidence type="ECO:0000313" key="6">
    <source>
        <dbReference type="EMBL" id="MEM4990066.1"/>
    </source>
</evidence>
<keyword evidence="4" id="KW-0802">TPR repeat</keyword>
<name>A0ABU9Q1I2_9BURK</name>
<accession>A0ABU9Q1I2</accession>
<comment type="caution">
    <text evidence="6">The sequence shown here is derived from an EMBL/GenBank/DDBJ whole genome shotgun (WGS) entry which is preliminary data.</text>
</comment>
<organism evidence="6 7">
    <name type="scientific">Collimonas rhizosphaerae</name>
    <dbReference type="NCBI Taxonomy" id="3126357"/>
    <lineage>
        <taxon>Bacteria</taxon>
        <taxon>Pseudomonadati</taxon>
        <taxon>Pseudomonadota</taxon>
        <taxon>Betaproteobacteria</taxon>
        <taxon>Burkholderiales</taxon>
        <taxon>Oxalobacteraceae</taxon>
        <taxon>Collimonas</taxon>
    </lineage>
</organism>
<keyword evidence="3" id="KW-0677">Repeat</keyword>
<evidence type="ECO:0000256" key="1">
    <source>
        <dbReference type="ARBA" id="ARBA00004496"/>
    </source>
</evidence>
<dbReference type="InterPro" id="IPR002151">
    <property type="entry name" value="Kinesin_light"/>
</dbReference>
<keyword evidence="2" id="KW-0963">Cytoplasm</keyword>
<dbReference type="Proteomes" id="UP001495910">
    <property type="component" value="Unassembled WGS sequence"/>
</dbReference>
<dbReference type="RefSeq" id="WP_342831201.1">
    <property type="nucleotide sequence ID" value="NZ_JBANDC010000019.1"/>
</dbReference>
<dbReference type="Gene3D" id="1.25.40.10">
    <property type="entry name" value="Tetratricopeptide repeat domain"/>
    <property type="match status" value="1"/>
</dbReference>
<keyword evidence="7" id="KW-1185">Reference proteome</keyword>
<reference evidence="6 7" key="1">
    <citation type="submission" date="2024-02" db="EMBL/GenBank/DDBJ databases">
        <title>Draft genome sequence of Collimonas sp. strain H4R21, an effective mineral-weathering bacterial strain isolated from the beech rhizosphere.</title>
        <authorList>
            <person name="Morin E."/>
            <person name="Uroz S."/>
            <person name="Leveau J.H.J."/>
            <person name="Kumar R."/>
            <person name="Rey M.W."/>
            <person name="Pham J."/>
        </authorList>
    </citation>
    <scope>NUCLEOTIDE SEQUENCE [LARGE SCALE GENOMIC DNA]</scope>
    <source>
        <strain evidence="6 7">H4R21</strain>
    </source>
</reference>
<protein>
    <submittedName>
        <fullName evidence="6">Tetratricopeptide repeat protein</fullName>
    </submittedName>
</protein>
<evidence type="ECO:0000256" key="3">
    <source>
        <dbReference type="ARBA" id="ARBA00022737"/>
    </source>
</evidence>
<dbReference type="EMBL" id="JBANDC010000019">
    <property type="protein sequence ID" value="MEM4990066.1"/>
    <property type="molecule type" value="Genomic_DNA"/>
</dbReference>
<dbReference type="Pfam" id="PF13424">
    <property type="entry name" value="TPR_12"/>
    <property type="match status" value="1"/>
</dbReference>
<dbReference type="SUPFAM" id="SSF48452">
    <property type="entry name" value="TPR-like"/>
    <property type="match status" value="1"/>
</dbReference>
<comment type="subcellular location">
    <subcellularLocation>
        <location evidence="1">Cytoplasm</location>
    </subcellularLocation>
</comment>
<evidence type="ECO:0000256" key="4">
    <source>
        <dbReference type="ARBA" id="ARBA00022803"/>
    </source>
</evidence>
<sequence length="147" mass="15961">MKIATKPLLLLLLAFGGNLLAYAQEDNWGNLNNQAVALSRQGQFSAAIAAEKTALQVIQGTAASLPLDIAGIMSNLGWLYSTQKQYTLAESFLKRTLAIRERILGQDHPDVVNTLSQLALVYRQTGREESAESVEKRAAAILASQPH</sequence>
<feature type="chain" id="PRO_5045609996" evidence="5">
    <location>
        <begin position="24"/>
        <end position="147"/>
    </location>
</feature>
<feature type="signal peptide" evidence="5">
    <location>
        <begin position="1"/>
        <end position="23"/>
    </location>
</feature>
<dbReference type="InterPro" id="IPR011990">
    <property type="entry name" value="TPR-like_helical_dom_sf"/>
</dbReference>
<dbReference type="PANTHER" id="PTHR45783">
    <property type="entry name" value="KINESIN LIGHT CHAIN"/>
    <property type="match status" value="1"/>
</dbReference>
<dbReference type="PANTHER" id="PTHR45783:SF3">
    <property type="entry name" value="KINESIN LIGHT CHAIN"/>
    <property type="match status" value="1"/>
</dbReference>
<proteinExistence type="predicted"/>
<evidence type="ECO:0000313" key="7">
    <source>
        <dbReference type="Proteomes" id="UP001495910"/>
    </source>
</evidence>
<gene>
    <name evidence="6" type="ORF">V8G57_21940</name>
</gene>
<keyword evidence="5" id="KW-0732">Signal</keyword>
<evidence type="ECO:0000256" key="5">
    <source>
        <dbReference type="SAM" id="SignalP"/>
    </source>
</evidence>